<dbReference type="CDD" id="cd16936">
    <property type="entry name" value="HATPase_RsbW-like"/>
    <property type="match status" value="1"/>
</dbReference>
<dbReference type="OrthoDB" id="3473697at2"/>
<comment type="caution">
    <text evidence="3">The sequence shown here is derived from an EMBL/GenBank/DDBJ whole genome shotgun (WGS) entry which is preliminary data.</text>
</comment>
<gene>
    <name evidence="3" type="ORF">AN216_07835</name>
</gene>
<evidence type="ECO:0000313" key="3">
    <source>
        <dbReference type="EMBL" id="OEV04358.1"/>
    </source>
</evidence>
<evidence type="ECO:0000259" key="2">
    <source>
        <dbReference type="Pfam" id="PF13581"/>
    </source>
</evidence>
<organism evidence="3 4">
    <name type="scientific">Streptomyces oceani</name>
    <dbReference type="NCBI Taxonomy" id="1075402"/>
    <lineage>
        <taxon>Bacteria</taxon>
        <taxon>Bacillati</taxon>
        <taxon>Actinomycetota</taxon>
        <taxon>Actinomycetes</taxon>
        <taxon>Kitasatosporales</taxon>
        <taxon>Streptomycetaceae</taxon>
        <taxon>Streptomyces</taxon>
    </lineage>
</organism>
<dbReference type="Pfam" id="PF13581">
    <property type="entry name" value="HATPase_c_2"/>
    <property type="match status" value="1"/>
</dbReference>
<dbReference type="InterPro" id="IPR036890">
    <property type="entry name" value="HATPase_C_sf"/>
</dbReference>
<dbReference type="GO" id="GO:0004674">
    <property type="term" value="F:protein serine/threonine kinase activity"/>
    <property type="evidence" value="ECO:0007669"/>
    <property type="project" value="UniProtKB-KW"/>
</dbReference>
<dbReference type="SUPFAM" id="SSF55874">
    <property type="entry name" value="ATPase domain of HSP90 chaperone/DNA topoisomerase II/histidine kinase"/>
    <property type="match status" value="1"/>
</dbReference>
<dbReference type="Proteomes" id="UP000176101">
    <property type="component" value="Unassembled WGS sequence"/>
</dbReference>
<accession>A0A1E7KK96</accession>
<evidence type="ECO:0000256" key="1">
    <source>
        <dbReference type="ARBA" id="ARBA00022527"/>
    </source>
</evidence>
<sequence length="150" mass="16185">MTSETTPLLRAEHSGTAEHFSMAFSSTPRGARLARRLAGERLNAWGVPYGGDAHDTLALIVGELAANATWHGWSPGRDCHLALTMTATTVRVEVTDSRPERPPRVAAPAEERDTGRGLLLVDALASCWGWRPHSAGVGKTVWAEYTVETP</sequence>
<keyword evidence="1" id="KW-0723">Serine/threonine-protein kinase</keyword>
<feature type="domain" description="Histidine kinase/HSP90-like ATPase" evidence="2">
    <location>
        <begin position="24"/>
        <end position="130"/>
    </location>
</feature>
<evidence type="ECO:0000313" key="4">
    <source>
        <dbReference type="Proteomes" id="UP000176101"/>
    </source>
</evidence>
<reference evidence="3 4" key="1">
    <citation type="journal article" date="2016" name="Front. Microbiol.">
        <title>Comparative Genomics Analysis of Streptomyces Species Reveals Their Adaptation to the Marine Environment and Their Diversity at the Genomic Level.</title>
        <authorList>
            <person name="Tian X."/>
            <person name="Zhang Z."/>
            <person name="Yang T."/>
            <person name="Chen M."/>
            <person name="Li J."/>
            <person name="Chen F."/>
            <person name="Yang J."/>
            <person name="Li W."/>
            <person name="Zhang B."/>
            <person name="Zhang Z."/>
            <person name="Wu J."/>
            <person name="Zhang C."/>
            <person name="Long L."/>
            <person name="Xiao J."/>
        </authorList>
    </citation>
    <scope>NUCLEOTIDE SEQUENCE [LARGE SCALE GENOMIC DNA]</scope>
    <source>
        <strain evidence="3 4">SCSIO 02100</strain>
    </source>
</reference>
<name>A0A1E7KK96_9ACTN</name>
<proteinExistence type="predicted"/>
<dbReference type="STRING" id="1075402.AN216_07835"/>
<dbReference type="EMBL" id="LJGU01000114">
    <property type="protein sequence ID" value="OEV04358.1"/>
    <property type="molecule type" value="Genomic_DNA"/>
</dbReference>
<dbReference type="RefSeq" id="WP_070195866.1">
    <property type="nucleotide sequence ID" value="NZ_LJGU01000114.1"/>
</dbReference>
<keyword evidence="1" id="KW-0418">Kinase</keyword>
<dbReference type="PANTHER" id="PTHR35526:SF3">
    <property type="entry name" value="ANTI-SIGMA-F FACTOR RSBW"/>
    <property type="match status" value="1"/>
</dbReference>
<dbReference type="AlphaFoldDB" id="A0A1E7KK96"/>
<keyword evidence="4" id="KW-1185">Reference proteome</keyword>
<dbReference type="PANTHER" id="PTHR35526">
    <property type="entry name" value="ANTI-SIGMA-F FACTOR RSBW-RELATED"/>
    <property type="match status" value="1"/>
</dbReference>
<keyword evidence="1" id="KW-0808">Transferase</keyword>
<dbReference type="Gene3D" id="3.30.565.10">
    <property type="entry name" value="Histidine kinase-like ATPase, C-terminal domain"/>
    <property type="match status" value="1"/>
</dbReference>
<dbReference type="InterPro" id="IPR003594">
    <property type="entry name" value="HATPase_dom"/>
</dbReference>
<dbReference type="InterPro" id="IPR050267">
    <property type="entry name" value="Anti-sigma-factor_SerPK"/>
</dbReference>
<dbReference type="PATRIC" id="fig|1075402.3.peg.4373"/>
<protein>
    <recommendedName>
        <fullName evidence="2">Histidine kinase/HSP90-like ATPase domain-containing protein</fullName>
    </recommendedName>
</protein>